<protein>
    <recommendedName>
        <fullName evidence="15 16">Type III pantothenate kinase</fullName>
        <ecNumber evidence="6 16">2.7.1.33</ecNumber>
    </recommendedName>
    <alternativeName>
        <fullName evidence="16">PanK-III</fullName>
    </alternativeName>
    <alternativeName>
        <fullName evidence="16">Pantothenic acid kinase</fullName>
    </alternativeName>
</protein>
<dbReference type="HAMAP" id="MF_01274">
    <property type="entry name" value="Pantothen_kinase_3"/>
    <property type="match status" value="1"/>
</dbReference>
<evidence type="ECO:0000256" key="16">
    <source>
        <dbReference type="HAMAP-Rule" id="MF_01274"/>
    </source>
</evidence>
<evidence type="ECO:0000313" key="17">
    <source>
        <dbReference type="EMBL" id="RCX01097.1"/>
    </source>
</evidence>
<dbReference type="NCBIfam" id="TIGR00671">
    <property type="entry name" value="baf"/>
    <property type="match status" value="1"/>
</dbReference>
<dbReference type="Pfam" id="PF03309">
    <property type="entry name" value="Pan_kinase"/>
    <property type="match status" value="1"/>
</dbReference>
<keyword evidence="18" id="KW-1185">Reference proteome</keyword>
<dbReference type="InterPro" id="IPR004619">
    <property type="entry name" value="Type_III_PanK"/>
</dbReference>
<dbReference type="SUPFAM" id="SSF53067">
    <property type="entry name" value="Actin-like ATPase domain"/>
    <property type="match status" value="2"/>
</dbReference>
<evidence type="ECO:0000256" key="8">
    <source>
        <dbReference type="ARBA" id="ARBA00022679"/>
    </source>
</evidence>
<dbReference type="Proteomes" id="UP000253517">
    <property type="component" value="Unassembled WGS sequence"/>
</dbReference>
<dbReference type="GO" id="GO:0005524">
    <property type="term" value="F:ATP binding"/>
    <property type="evidence" value="ECO:0007669"/>
    <property type="project" value="UniProtKB-UniRule"/>
</dbReference>
<comment type="function">
    <text evidence="16">Catalyzes the phosphorylation of pantothenate (Pan), the first step in CoA biosynthesis.</text>
</comment>
<comment type="similarity">
    <text evidence="14 16">Belongs to the type III pantothenate kinase family.</text>
</comment>
<evidence type="ECO:0000256" key="5">
    <source>
        <dbReference type="ARBA" id="ARBA00011738"/>
    </source>
</evidence>
<keyword evidence="7 16" id="KW-0963">Cytoplasm</keyword>
<dbReference type="GO" id="GO:0015937">
    <property type="term" value="P:coenzyme A biosynthetic process"/>
    <property type="evidence" value="ECO:0007669"/>
    <property type="project" value="UniProtKB-UniRule"/>
</dbReference>
<dbReference type="UniPathway" id="UPA00241">
    <property type="reaction ID" value="UER00352"/>
</dbReference>
<gene>
    <name evidence="16" type="primary">coaX</name>
    <name evidence="17" type="ORF">DES35_1082</name>
</gene>
<dbReference type="PANTHER" id="PTHR34265">
    <property type="entry name" value="TYPE III PANTOTHENATE KINASE"/>
    <property type="match status" value="1"/>
</dbReference>
<dbReference type="CDD" id="cd24015">
    <property type="entry name" value="ASKHA_NBD_PanK-III"/>
    <property type="match status" value="1"/>
</dbReference>
<sequence length="252" mass="28057">MKKYLLADVGNTFTKIRIYENSEYQFLTFPTIKPDGNPDGKQLQDLVSANQIDDVLYSTVVPEWHRIFNNLEVKGVVRKVSVQMKLPFEMKYQTPETLGSDRIALLAAAAEAGFHHHCTLIVSAGTCITFDILHERTYLGGAISPGLAMRAKAMNHFTKALPLVTVNLIDIPVNGQLFIGQDTAQCLWAGSVQSAALEIDQYIDRLKSKFSKLKIYLTGGDANTLEKMIKSDIFARPNMCLDGLNILYKLNA</sequence>
<keyword evidence="13 16" id="KW-0173">Coenzyme A biosynthesis</keyword>
<evidence type="ECO:0000256" key="15">
    <source>
        <dbReference type="ARBA" id="ARBA00040883"/>
    </source>
</evidence>
<dbReference type="Gene3D" id="3.30.420.40">
    <property type="match status" value="2"/>
</dbReference>
<dbReference type="EMBL" id="QPJS01000008">
    <property type="protein sequence ID" value="RCX01097.1"/>
    <property type="molecule type" value="Genomic_DNA"/>
</dbReference>
<feature type="binding site" evidence="16">
    <location>
        <position position="183"/>
    </location>
    <ligand>
        <name>substrate</name>
    </ligand>
</feature>
<proteinExistence type="inferred from homology"/>
<keyword evidence="11 16" id="KW-0067">ATP-binding</keyword>
<evidence type="ECO:0000256" key="6">
    <source>
        <dbReference type="ARBA" id="ARBA00012102"/>
    </source>
</evidence>
<evidence type="ECO:0000256" key="2">
    <source>
        <dbReference type="ARBA" id="ARBA00001958"/>
    </source>
</evidence>
<evidence type="ECO:0000313" key="18">
    <source>
        <dbReference type="Proteomes" id="UP000253517"/>
    </source>
</evidence>
<keyword evidence="9 16" id="KW-0547">Nucleotide-binding</keyword>
<comment type="pathway">
    <text evidence="4 16">Cofactor biosynthesis; coenzyme A biosynthesis; CoA from (R)-pantothenate: step 1/5.</text>
</comment>
<comment type="caution">
    <text evidence="16">Lacks conserved residue(s) required for the propagation of feature annotation.</text>
</comment>
<feature type="binding site" evidence="16">
    <location>
        <begin position="8"/>
        <end position="15"/>
    </location>
    <ligand>
        <name>ATP</name>
        <dbReference type="ChEBI" id="CHEBI:30616"/>
    </ligand>
</feature>
<dbReference type="GO" id="GO:0004594">
    <property type="term" value="F:pantothenate kinase activity"/>
    <property type="evidence" value="ECO:0007669"/>
    <property type="project" value="UniProtKB-UniRule"/>
</dbReference>
<comment type="cofactor">
    <cofactor evidence="16">
        <name>NH4(+)</name>
        <dbReference type="ChEBI" id="CHEBI:28938"/>
    </cofactor>
    <cofactor evidence="16">
        <name>K(+)</name>
        <dbReference type="ChEBI" id="CHEBI:29103"/>
    </cofactor>
    <text evidence="16">A monovalent cation. Ammonium or potassium.</text>
</comment>
<keyword evidence="10 16" id="KW-0418">Kinase</keyword>
<feature type="binding site" evidence="16">
    <location>
        <position position="126"/>
    </location>
    <ligand>
        <name>ATP</name>
        <dbReference type="ChEBI" id="CHEBI:30616"/>
    </ligand>
</feature>
<comment type="cofactor">
    <cofactor evidence="2">
        <name>K(+)</name>
        <dbReference type="ChEBI" id="CHEBI:29103"/>
    </cofactor>
</comment>
<evidence type="ECO:0000256" key="1">
    <source>
        <dbReference type="ARBA" id="ARBA00001206"/>
    </source>
</evidence>
<evidence type="ECO:0000256" key="3">
    <source>
        <dbReference type="ARBA" id="ARBA00004496"/>
    </source>
</evidence>
<keyword evidence="12 16" id="KW-0630">Potassium</keyword>
<comment type="caution">
    <text evidence="17">The sequence shown here is derived from an EMBL/GenBank/DDBJ whole genome shotgun (WGS) entry which is preliminary data.</text>
</comment>
<comment type="catalytic activity">
    <reaction evidence="1 16">
        <text>(R)-pantothenate + ATP = (R)-4'-phosphopantothenate + ADP + H(+)</text>
        <dbReference type="Rhea" id="RHEA:16373"/>
        <dbReference type="ChEBI" id="CHEBI:10986"/>
        <dbReference type="ChEBI" id="CHEBI:15378"/>
        <dbReference type="ChEBI" id="CHEBI:29032"/>
        <dbReference type="ChEBI" id="CHEBI:30616"/>
        <dbReference type="ChEBI" id="CHEBI:456216"/>
        <dbReference type="EC" id="2.7.1.33"/>
    </reaction>
</comment>
<evidence type="ECO:0000256" key="9">
    <source>
        <dbReference type="ARBA" id="ARBA00022741"/>
    </source>
</evidence>
<evidence type="ECO:0000256" key="11">
    <source>
        <dbReference type="ARBA" id="ARBA00022840"/>
    </source>
</evidence>
<dbReference type="RefSeq" id="WP_037361059.1">
    <property type="nucleotide sequence ID" value="NZ_BHZF01000002.1"/>
</dbReference>
<evidence type="ECO:0000256" key="14">
    <source>
        <dbReference type="ARBA" id="ARBA00038036"/>
    </source>
</evidence>
<keyword evidence="8 16" id="KW-0808">Transferase</keyword>
<evidence type="ECO:0000256" key="12">
    <source>
        <dbReference type="ARBA" id="ARBA00022958"/>
    </source>
</evidence>
<dbReference type="GO" id="GO:0005737">
    <property type="term" value="C:cytoplasm"/>
    <property type="evidence" value="ECO:0007669"/>
    <property type="project" value="UniProtKB-SubCell"/>
</dbReference>
<organism evidence="17 18">
    <name type="scientific">Schleiferia thermophila</name>
    <dbReference type="NCBI Taxonomy" id="884107"/>
    <lineage>
        <taxon>Bacteria</taxon>
        <taxon>Pseudomonadati</taxon>
        <taxon>Bacteroidota</taxon>
        <taxon>Flavobacteriia</taxon>
        <taxon>Flavobacteriales</taxon>
        <taxon>Schleiferiaceae</taxon>
        <taxon>Schleiferia</taxon>
    </lineage>
</organism>
<accession>A0A368ZZ44</accession>
<name>A0A368ZZ44_9FLAO</name>
<comment type="subunit">
    <text evidence="5 16">Homodimer.</text>
</comment>
<evidence type="ECO:0000256" key="7">
    <source>
        <dbReference type="ARBA" id="ARBA00022490"/>
    </source>
</evidence>
<comment type="subcellular location">
    <subcellularLocation>
        <location evidence="3 16">Cytoplasm</location>
    </subcellularLocation>
</comment>
<evidence type="ECO:0000256" key="4">
    <source>
        <dbReference type="ARBA" id="ARBA00005225"/>
    </source>
</evidence>
<dbReference type="InterPro" id="IPR043129">
    <property type="entry name" value="ATPase_NBD"/>
</dbReference>
<evidence type="ECO:0000256" key="13">
    <source>
        <dbReference type="ARBA" id="ARBA00022993"/>
    </source>
</evidence>
<feature type="active site" description="Proton acceptor" evidence="16">
    <location>
        <position position="101"/>
    </location>
</feature>
<feature type="binding site" evidence="16">
    <location>
        <begin position="99"/>
        <end position="102"/>
    </location>
    <ligand>
        <name>substrate</name>
    </ligand>
</feature>
<reference evidence="17 18" key="1">
    <citation type="submission" date="2018-07" db="EMBL/GenBank/DDBJ databases">
        <title>Genomic Encyclopedia of Type Strains, Phase IV (KMG-IV): sequencing the most valuable type-strain genomes for metagenomic binning, comparative biology and taxonomic classification.</title>
        <authorList>
            <person name="Goeker M."/>
        </authorList>
    </citation>
    <scope>NUCLEOTIDE SEQUENCE [LARGE SCALE GENOMIC DNA]</scope>
    <source>
        <strain evidence="17 18">DSM 21410</strain>
    </source>
</reference>
<feature type="binding site" evidence="16">
    <location>
        <position position="92"/>
    </location>
    <ligand>
        <name>substrate</name>
    </ligand>
</feature>
<dbReference type="AlphaFoldDB" id="A0A368ZZ44"/>
<dbReference type="PANTHER" id="PTHR34265:SF1">
    <property type="entry name" value="TYPE III PANTOTHENATE KINASE"/>
    <property type="match status" value="1"/>
</dbReference>
<evidence type="ECO:0000256" key="10">
    <source>
        <dbReference type="ARBA" id="ARBA00022777"/>
    </source>
</evidence>
<dbReference type="EC" id="2.7.1.33" evidence="6 16"/>